<dbReference type="RefSeq" id="WP_234999621.1">
    <property type="nucleotide sequence ID" value="NZ_FWFX01000027.1"/>
</dbReference>
<proteinExistence type="predicted"/>
<gene>
    <name evidence="1" type="ORF">ROA7450_04197</name>
</gene>
<dbReference type="EMBL" id="FWFX01000027">
    <property type="protein sequence ID" value="SLN74072.1"/>
    <property type="molecule type" value="Genomic_DNA"/>
</dbReference>
<keyword evidence="2" id="KW-1185">Reference proteome</keyword>
<dbReference type="InterPro" id="IPR025048">
    <property type="entry name" value="DUF3987"/>
</dbReference>
<evidence type="ECO:0000313" key="2">
    <source>
        <dbReference type="Proteomes" id="UP000193061"/>
    </source>
</evidence>
<accession>A0A1X7AA22</accession>
<organism evidence="1 2">
    <name type="scientific">Roseovarius albus</name>
    <dbReference type="NCBI Taxonomy" id="1247867"/>
    <lineage>
        <taxon>Bacteria</taxon>
        <taxon>Pseudomonadati</taxon>
        <taxon>Pseudomonadota</taxon>
        <taxon>Alphaproteobacteria</taxon>
        <taxon>Rhodobacterales</taxon>
        <taxon>Roseobacteraceae</taxon>
        <taxon>Roseovarius</taxon>
    </lineage>
</organism>
<name>A0A1X7AA22_9RHOB</name>
<evidence type="ECO:0008006" key="3">
    <source>
        <dbReference type="Google" id="ProtNLM"/>
    </source>
</evidence>
<sequence length="293" mass="33218">MKSENQLHSITSLSKLWDGKEISRIRSGSDHLTLYGKRTSTHLMIQPAIAHVSLENQTFKSQGIWSRFLFAWPESKIGWRTAPLSDAADIEDVLAYRSFHERVTALLSSPSLTHPEDRLQLMPPLLTLSAEAKIMLRQFYERVEIAQRDGEAFCQIRGFASKAVEHAARIAGVMTVFDNEASEQIKADVMRNAIELLDWYLLETVRLLDAGPVPSDQRDAKALLDWLQSKWHEETISIRQILRYGPNRFRSSACANPLVSILERHGWLEREAAATAALSGRRAAPTWRIVSED</sequence>
<dbReference type="Pfam" id="PF13148">
    <property type="entry name" value="DUF3987"/>
    <property type="match status" value="1"/>
</dbReference>
<protein>
    <recommendedName>
        <fullName evidence="3">DUF3987 domain-containing protein</fullName>
    </recommendedName>
</protein>
<evidence type="ECO:0000313" key="1">
    <source>
        <dbReference type="EMBL" id="SLN74072.1"/>
    </source>
</evidence>
<reference evidence="1 2" key="1">
    <citation type="submission" date="2017-03" db="EMBL/GenBank/DDBJ databases">
        <authorList>
            <person name="Afonso C.L."/>
            <person name="Miller P.J."/>
            <person name="Scott M.A."/>
            <person name="Spackman E."/>
            <person name="Goraichik I."/>
            <person name="Dimitrov K.M."/>
            <person name="Suarez D.L."/>
            <person name="Swayne D.E."/>
        </authorList>
    </citation>
    <scope>NUCLEOTIDE SEQUENCE [LARGE SCALE GENOMIC DNA]</scope>
    <source>
        <strain evidence="1 2">CECT 7450</strain>
    </source>
</reference>
<dbReference type="Proteomes" id="UP000193061">
    <property type="component" value="Unassembled WGS sequence"/>
</dbReference>
<dbReference type="AlphaFoldDB" id="A0A1X7AA22"/>